<dbReference type="RefSeq" id="WP_106059626.1">
    <property type="nucleotide sequence ID" value="NZ_PVXQ01000015.1"/>
</dbReference>
<dbReference type="OrthoDB" id="2083220at2"/>
<comment type="caution">
    <text evidence="2">The sequence shown here is derived from an EMBL/GenBank/DDBJ whole genome shotgun (WGS) entry which is preliminary data.</text>
</comment>
<evidence type="ECO:0000313" key="3">
    <source>
        <dbReference type="Proteomes" id="UP000239471"/>
    </source>
</evidence>
<dbReference type="AlphaFoldDB" id="A0A2T0BFA4"/>
<gene>
    <name evidence="2" type="ORF">CLVI_16370</name>
</gene>
<reference evidence="2 3" key="1">
    <citation type="submission" date="2018-03" db="EMBL/GenBank/DDBJ databases">
        <title>Genome sequence of Clostridium vincentii DSM 10228.</title>
        <authorList>
            <person name="Poehlein A."/>
            <person name="Daniel R."/>
        </authorList>
    </citation>
    <scope>NUCLEOTIDE SEQUENCE [LARGE SCALE GENOMIC DNA]</scope>
    <source>
        <strain evidence="2 3">DSM 10228</strain>
    </source>
</reference>
<proteinExistence type="predicted"/>
<dbReference type="EMBL" id="PVXQ01000015">
    <property type="protein sequence ID" value="PRR82502.1"/>
    <property type="molecule type" value="Genomic_DNA"/>
</dbReference>
<sequence>MKNIKWSKEIVKLILLIVIAVAFFILGYVIIPNKYYSLSLLGVSGASIGLSLFQLKRVIDFARNPKKYNKEQIEVKDERNNRILINAKSSSFDIETFVILGITVYSIYLNNVGFVIAILALWISRIFSFFYYLSKNNKKI</sequence>
<protein>
    <submittedName>
        <fullName evidence="2">Uncharacterized protein</fullName>
    </submittedName>
</protein>
<dbReference type="Proteomes" id="UP000239471">
    <property type="component" value="Unassembled WGS sequence"/>
</dbReference>
<feature type="transmembrane region" description="Helical" evidence="1">
    <location>
        <begin position="92"/>
        <end position="108"/>
    </location>
</feature>
<keyword evidence="1" id="KW-1133">Transmembrane helix</keyword>
<feature type="transmembrane region" description="Helical" evidence="1">
    <location>
        <begin position="37"/>
        <end position="55"/>
    </location>
</feature>
<keyword evidence="1" id="KW-0812">Transmembrane</keyword>
<feature type="transmembrane region" description="Helical" evidence="1">
    <location>
        <begin position="12"/>
        <end position="31"/>
    </location>
</feature>
<accession>A0A2T0BFA4</accession>
<keyword evidence="3" id="KW-1185">Reference proteome</keyword>
<keyword evidence="1" id="KW-0472">Membrane</keyword>
<evidence type="ECO:0000313" key="2">
    <source>
        <dbReference type="EMBL" id="PRR82502.1"/>
    </source>
</evidence>
<feature type="transmembrane region" description="Helical" evidence="1">
    <location>
        <begin position="114"/>
        <end position="133"/>
    </location>
</feature>
<name>A0A2T0BFA4_9CLOT</name>
<organism evidence="2 3">
    <name type="scientific">Clostridium vincentii</name>
    <dbReference type="NCBI Taxonomy" id="52704"/>
    <lineage>
        <taxon>Bacteria</taxon>
        <taxon>Bacillati</taxon>
        <taxon>Bacillota</taxon>
        <taxon>Clostridia</taxon>
        <taxon>Eubacteriales</taxon>
        <taxon>Clostridiaceae</taxon>
        <taxon>Clostridium</taxon>
    </lineage>
</organism>
<evidence type="ECO:0000256" key="1">
    <source>
        <dbReference type="SAM" id="Phobius"/>
    </source>
</evidence>